<dbReference type="Proteomes" id="UP000596742">
    <property type="component" value="Unassembled WGS sequence"/>
</dbReference>
<feature type="compositionally biased region" description="Basic residues" evidence="1">
    <location>
        <begin position="1"/>
        <end position="11"/>
    </location>
</feature>
<proteinExistence type="predicted"/>
<evidence type="ECO:0000256" key="1">
    <source>
        <dbReference type="SAM" id="MobiDB-lite"/>
    </source>
</evidence>
<comment type="caution">
    <text evidence="2">The sequence shown here is derived from an EMBL/GenBank/DDBJ whole genome shotgun (WGS) entry which is preliminary data.</text>
</comment>
<evidence type="ECO:0000313" key="3">
    <source>
        <dbReference type="Proteomes" id="UP000596742"/>
    </source>
</evidence>
<feature type="region of interest" description="Disordered" evidence="1">
    <location>
        <begin position="1"/>
        <end position="50"/>
    </location>
</feature>
<sequence length="149" mass="16853">MPRGRGIRRVRQQNPYSGIGRRQVWRNPVRENRKQRNQPKQARQEAHEPEVVPQAQILGQGQQVVTHKVGVQADNNVINGLVPKKTSGWRLITRLSYPPSNSVNDFIDPKFTSVQYSSLDNVSKLGTNVPVAKMDIKSAFRLLPCYPGD</sequence>
<gene>
    <name evidence="2" type="ORF">MGAL_10B015491</name>
</gene>
<dbReference type="AlphaFoldDB" id="A0A8B6C2Z3"/>
<accession>A0A8B6C2Z3</accession>
<protein>
    <recommendedName>
        <fullName evidence="4">Reverse transcriptase domain-containing protein</fullName>
    </recommendedName>
</protein>
<name>A0A8B6C2Z3_MYTGA</name>
<organism evidence="2 3">
    <name type="scientific">Mytilus galloprovincialis</name>
    <name type="common">Mediterranean mussel</name>
    <dbReference type="NCBI Taxonomy" id="29158"/>
    <lineage>
        <taxon>Eukaryota</taxon>
        <taxon>Metazoa</taxon>
        <taxon>Spiralia</taxon>
        <taxon>Lophotrochozoa</taxon>
        <taxon>Mollusca</taxon>
        <taxon>Bivalvia</taxon>
        <taxon>Autobranchia</taxon>
        <taxon>Pteriomorphia</taxon>
        <taxon>Mytilida</taxon>
        <taxon>Mytiloidea</taxon>
        <taxon>Mytilidae</taxon>
        <taxon>Mytilinae</taxon>
        <taxon>Mytilus</taxon>
    </lineage>
</organism>
<evidence type="ECO:0000313" key="2">
    <source>
        <dbReference type="EMBL" id="VDH98820.1"/>
    </source>
</evidence>
<keyword evidence="3" id="KW-1185">Reference proteome</keyword>
<reference evidence="2" key="1">
    <citation type="submission" date="2018-11" db="EMBL/GenBank/DDBJ databases">
        <authorList>
            <person name="Alioto T."/>
            <person name="Alioto T."/>
        </authorList>
    </citation>
    <scope>NUCLEOTIDE SEQUENCE</scope>
</reference>
<evidence type="ECO:0008006" key="4">
    <source>
        <dbReference type="Google" id="ProtNLM"/>
    </source>
</evidence>
<dbReference type="OrthoDB" id="6152946at2759"/>
<dbReference type="EMBL" id="UYJE01001059">
    <property type="protein sequence ID" value="VDH98820.1"/>
    <property type="molecule type" value="Genomic_DNA"/>
</dbReference>